<evidence type="ECO:0000256" key="1">
    <source>
        <dbReference type="ARBA" id="ARBA00006889"/>
    </source>
</evidence>
<dbReference type="AlphaFoldDB" id="A0A395JR01"/>
<dbReference type="InterPro" id="IPR012674">
    <property type="entry name" value="Calycin"/>
</dbReference>
<sequence>MKIISKLVMAGLVALSVAACATRAPMPTVESVDLTKFMGDWYVIANIPTFIEREAYNAIESYELDSDGNIATTFTFNKGSFDGPLRTYNPKGFVKDKTNNSLWGMQFIWPIKADYRIVYLNQDYSQVIIGRKARDYLWLMARTPQISDADYQALVRESERLGYDPELLRKVPQQRLGER</sequence>
<protein>
    <recommendedName>
        <fullName evidence="2">Outer membrane lipoprotein Blc</fullName>
    </recommendedName>
</protein>
<dbReference type="RefSeq" id="WP_113952490.1">
    <property type="nucleotide sequence ID" value="NZ_QNRT01000001.1"/>
</dbReference>
<dbReference type="FunCoup" id="A0A395JR01">
    <property type="interactions" value="186"/>
</dbReference>
<keyword evidence="2" id="KW-0472">Membrane</keyword>
<dbReference type="InParanoid" id="A0A395JR01"/>
<evidence type="ECO:0000313" key="4">
    <source>
        <dbReference type="EMBL" id="RBP52876.1"/>
    </source>
</evidence>
<evidence type="ECO:0000259" key="3">
    <source>
        <dbReference type="Pfam" id="PF08212"/>
    </source>
</evidence>
<organism evidence="4 5">
    <name type="scientific">Arenicella xantha</name>
    <dbReference type="NCBI Taxonomy" id="644221"/>
    <lineage>
        <taxon>Bacteria</taxon>
        <taxon>Pseudomonadati</taxon>
        <taxon>Pseudomonadota</taxon>
        <taxon>Gammaproteobacteria</taxon>
        <taxon>Arenicellales</taxon>
        <taxon>Arenicellaceae</taxon>
        <taxon>Arenicella</taxon>
    </lineage>
</organism>
<dbReference type="InterPro" id="IPR022272">
    <property type="entry name" value="Lipocalin_CS"/>
</dbReference>
<evidence type="ECO:0000256" key="2">
    <source>
        <dbReference type="PIRNR" id="PIRNR036893"/>
    </source>
</evidence>
<feature type="domain" description="Lipocalin/cytosolic fatty-acid binding" evidence="3">
    <location>
        <begin position="32"/>
        <end position="173"/>
    </location>
</feature>
<dbReference type="PANTHER" id="PTHR10612:SF34">
    <property type="entry name" value="APOLIPOPROTEIN D"/>
    <property type="match status" value="1"/>
</dbReference>
<gene>
    <name evidence="4" type="ORF">DFR28_101260</name>
</gene>
<comment type="subunit">
    <text evidence="2">Homodimer.</text>
</comment>
<comment type="subcellular location">
    <subcellularLocation>
        <location evidence="2">Cell outer membrane</location>
    </subcellularLocation>
</comment>
<dbReference type="InterPro" id="IPR022271">
    <property type="entry name" value="Lipocalin_ApoD"/>
</dbReference>
<comment type="function">
    <text evidence="2">Involved in the storage or transport of lipids necessary for membrane maintenance under stressful conditions. Displays a binding preference for lysophospholipids.</text>
</comment>
<evidence type="ECO:0000313" key="5">
    <source>
        <dbReference type="Proteomes" id="UP000253083"/>
    </source>
</evidence>
<dbReference type="GO" id="GO:0009279">
    <property type="term" value="C:cell outer membrane"/>
    <property type="evidence" value="ECO:0007669"/>
    <property type="project" value="UniProtKB-SubCell"/>
</dbReference>
<dbReference type="GO" id="GO:0006950">
    <property type="term" value="P:response to stress"/>
    <property type="evidence" value="ECO:0007669"/>
    <property type="project" value="UniProtKB-ARBA"/>
</dbReference>
<dbReference type="PROSITE" id="PS00213">
    <property type="entry name" value="LIPOCALIN"/>
    <property type="match status" value="1"/>
</dbReference>
<dbReference type="PIRSF" id="PIRSF036893">
    <property type="entry name" value="Lipocalin_ApoD"/>
    <property type="match status" value="1"/>
</dbReference>
<dbReference type="Proteomes" id="UP000253083">
    <property type="component" value="Unassembled WGS sequence"/>
</dbReference>
<accession>A0A395JR01</accession>
<feature type="chain" id="PRO_5017107277" description="Outer membrane lipoprotein Blc" evidence="2">
    <location>
        <begin position="22"/>
        <end position="179"/>
    </location>
</feature>
<dbReference type="EMBL" id="QNRT01000001">
    <property type="protein sequence ID" value="RBP52876.1"/>
    <property type="molecule type" value="Genomic_DNA"/>
</dbReference>
<proteinExistence type="inferred from homology"/>
<dbReference type="PANTHER" id="PTHR10612">
    <property type="entry name" value="APOLIPOPROTEIN D"/>
    <property type="match status" value="1"/>
</dbReference>
<dbReference type="PROSITE" id="PS51257">
    <property type="entry name" value="PROKAR_LIPOPROTEIN"/>
    <property type="match status" value="1"/>
</dbReference>
<dbReference type="Pfam" id="PF08212">
    <property type="entry name" value="Lipocalin_2"/>
    <property type="match status" value="1"/>
</dbReference>
<keyword evidence="2" id="KW-0998">Cell outer membrane</keyword>
<dbReference type="InterPro" id="IPR000566">
    <property type="entry name" value="Lipocln_cytosolic_FA-bd_dom"/>
</dbReference>
<dbReference type="SUPFAM" id="SSF50814">
    <property type="entry name" value="Lipocalins"/>
    <property type="match status" value="1"/>
</dbReference>
<dbReference type="Gene3D" id="2.40.128.20">
    <property type="match status" value="1"/>
</dbReference>
<comment type="caution">
    <text evidence="4">The sequence shown here is derived from an EMBL/GenBank/DDBJ whole genome shotgun (WGS) entry which is preliminary data.</text>
</comment>
<dbReference type="InterPro" id="IPR047202">
    <property type="entry name" value="Lipocalin_Blc-like_dom"/>
</dbReference>
<name>A0A395JR01_9GAMM</name>
<dbReference type="OrthoDB" id="9793905at2"/>
<comment type="similarity">
    <text evidence="1 2">Belongs to the calycin superfamily. Lipocalin family.</text>
</comment>
<dbReference type="CDD" id="cd19438">
    <property type="entry name" value="lipocalin_Blc-like"/>
    <property type="match status" value="1"/>
</dbReference>
<keyword evidence="5" id="KW-1185">Reference proteome</keyword>
<dbReference type="GO" id="GO:0008289">
    <property type="term" value="F:lipid binding"/>
    <property type="evidence" value="ECO:0007669"/>
    <property type="project" value="UniProtKB-UniRule"/>
</dbReference>
<keyword evidence="2" id="KW-0732">Signal</keyword>
<feature type="signal peptide" evidence="2">
    <location>
        <begin position="1"/>
        <end position="21"/>
    </location>
</feature>
<keyword evidence="2" id="KW-0446">Lipid-binding</keyword>
<keyword evidence="2 4" id="KW-0449">Lipoprotein</keyword>
<reference evidence="4 5" key="1">
    <citation type="submission" date="2018-06" db="EMBL/GenBank/DDBJ databases">
        <title>Genomic Encyclopedia of Type Strains, Phase IV (KMG-IV): sequencing the most valuable type-strain genomes for metagenomic binning, comparative biology and taxonomic classification.</title>
        <authorList>
            <person name="Goeker M."/>
        </authorList>
    </citation>
    <scope>NUCLEOTIDE SEQUENCE [LARGE SCALE GENOMIC DNA]</scope>
    <source>
        <strain evidence="4 5">DSM 24032</strain>
    </source>
</reference>